<organism evidence="1 2">
    <name type="scientific">Enterocloster lavalensis</name>
    <dbReference type="NCBI Taxonomy" id="460384"/>
    <lineage>
        <taxon>Bacteria</taxon>
        <taxon>Bacillati</taxon>
        <taxon>Bacillota</taxon>
        <taxon>Clostridia</taxon>
        <taxon>Lachnospirales</taxon>
        <taxon>Lachnospiraceae</taxon>
        <taxon>Enterocloster</taxon>
    </lineage>
</organism>
<keyword evidence="2" id="KW-1185">Reference proteome</keyword>
<protein>
    <submittedName>
        <fullName evidence="1">Uncharacterized protein</fullName>
    </submittedName>
</protein>
<dbReference type="STRING" id="460384.SAMN05216313_1954"/>
<evidence type="ECO:0000313" key="1">
    <source>
        <dbReference type="EMBL" id="SEU23742.1"/>
    </source>
</evidence>
<proteinExistence type="predicted"/>
<sequence length="38" mass="3928">MGKIIIHGGGGISLEDVTATQSDLIKGKTAYLQGQDDP</sequence>
<dbReference type="AlphaFoldDB" id="A0A1I0KI94"/>
<name>A0A1I0KI94_9FIRM</name>
<dbReference type="Proteomes" id="UP000198508">
    <property type="component" value="Unassembled WGS sequence"/>
</dbReference>
<dbReference type="EMBL" id="FOIM01000095">
    <property type="protein sequence ID" value="SEU23742.1"/>
    <property type="molecule type" value="Genomic_DNA"/>
</dbReference>
<evidence type="ECO:0000313" key="2">
    <source>
        <dbReference type="Proteomes" id="UP000198508"/>
    </source>
</evidence>
<reference evidence="2" key="1">
    <citation type="submission" date="2016-10" db="EMBL/GenBank/DDBJ databases">
        <authorList>
            <person name="Varghese N."/>
            <person name="Submissions S."/>
        </authorList>
    </citation>
    <scope>NUCLEOTIDE SEQUENCE [LARGE SCALE GENOMIC DNA]</scope>
    <source>
        <strain evidence="2">NLAE-zl-G277</strain>
    </source>
</reference>
<gene>
    <name evidence="1" type="ORF">SAMN05216313_1954</name>
</gene>
<accession>A0A1I0KI94</accession>
<feature type="non-terminal residue" evidence="1">
    <location>
        <position position="38"/>
    </location>
</feature>